<accession>A0A0H2RP26</accession>
<protein>
    <submittedName>
        <fullName evidence="1">Uncharacterized protein</fullName>
    </submittedName>
</protein>
<evidence type="ECO:0000313" key="2">
    <source>
        <dbReference type="Proteomes" id="UP000053477"/>
    </source>
</evidence>
<evidence type="ECO:0000313" key="1">
    <source>
        <dbReference type="EMBL" id="KLO13362.1"/>
    </source>
</evidence>
<organism evidence="1 2">
    <name type="scientific">Schizopora paradoxa</name>
    <dbReference type="NCBI Taxonomy" id="27342"/>
    <lineage>
        <taxon>Eukaryota</taxon>
        <taxon>Fungi</taxon>
        <taxon>Dikarya</taxon>
        <taxon>Basidiomycota</taxon>
        <taxon>Agaricomycotina</taxon>
        <taxon>Agaricomycetes</taxon>
        <taxon>Hymenochaetales</taxon>
        <taxon>Schizoporaceae</taxon>
        <taxon>Schizopora</taxon>
    </lineage>
</organism>
<name>A0A0H2RP26_9AGAM</name>
<dbReference type="InParanoid" id="A0A0H2RP26"/>
<dbReference type="EMBL" id="KQ085961">
    <property type="protein sequence ID" value="KLO13362.1"/>
    <property type="molecule type" value="Genomic_DNA"/>
</dbReference>
<keyword evidence="2" id="KW-1185">Reference proteome</keyword>
<sequence>MSELLVSSWFTYRKTYCESKFLEYSRNLDSIYSEALGNATRTEYRVIAFWDSFEIIARTTGRRTEYPGHGNISLALPACSFGGAPLPTSVDINLRGTPSCASHNMHMRFALAVQSSCIKSSGNRSTHTPRARNTPRQSRKECRIISCMDWQGHATGIVYRLLTACSYANG</sequence>
<gene>
    <name evidence="1" type="ORF">SCHPADRAFT_370962</name>
</gene>
<reference evidence="1 2" key="1">
    <citation type="submission" date="2015-04" db="EMBL/GenBank/DDBJ databases">
        <title>Complete genome sequence of Schizopora paradoxa KUC8140, a cosmopolitan wood degrader in East Asia.</title>
        <authorList>
            <consortium name="DOE Joint Genome Institute"/>
            <person name="Min B."/>
            <person name="Park H."/>
            <person name="Jang Y."/>
            <person name="Kim J.-J."/>
            <person name="Kim K.H."/>
            <person name="Pangilinan J."/>
            <person name="Lipzen A."/>
            <person name="Riley R."/>
            <person name="Grigoriev I.V."/>
            <person name="Spatafora J.W."/>
            <person name="Choi I.-G."/>
        </authorList>
    </citation>
    <scope>NUCLEOTIDE SEQUENCE [LARGE SCALE GENOMIC DNA]</scope>
    <source>
        <strain evidence="1 2">KUC8140</strain>
    </source>
</reference>
<dbReference type="AlphaFoldDB" id="A0A0H2RP26"/>
<dbReference type="Proteomes" id="UP000053477">
    <property type="component" value="Unassembled WGS sequence"/>
</dbReference>
<proteinExistence type="predicted"/>